<dbReference type="AlphaFoldDB" id="A0A644XIK4"/>
<comment type="similarity">
    <text evidence="1">Belongs to the iron-sulfur cluster assembly SufBD family.</text>
</comment>
<organism evidence="4">
    <name type="scientific">bioreactor metagenome</name>
    <dbReference type="NCBI Taxonomy" id="1076179"/>
    <lineage>
        <taxon>unclassified sequences</taxon>
        <taxon>metagenomes</taxon>
        <taxon>ecological metagenomes</taxon>
    </lineage>
</organism>
<dbReference type="GO" id="GO:0016226">
    <property type="term" value="P:iron-sulfur cluster assembly"/>
    <property type="evidence" value="ECO:0007669"/>
    <property type="project" value="InterPro"/>
</dbReference>
<feature type="domain" description="SUF system FeS cluster assembly SufBD N-terminal" evidence="3">
    <location>
        <begin position="136"/>
        <end position="204"/>
    </location>
</feature>
<dbReference type="SUPFAM" id="SSF101960">
    <property type="entry name" value="Stabilizer of iron transporter SufD"/>
    <property type="match status" value="1"/>
</dbReference>
<dbReference type="PANTHER" id="PTHR30508">
    <property type="entry name" value="FES CLUSTER ASSEMBLY PROTEIN SUF"/>
    <property type="match status" value="1"/>
</dbReference>
<name>A0A644XIK4_9ZZZZ</name>
<dbReference type="PANTHER" id="PTHR30508:SF1">
    <property type="entry name" value="UPF0051 PROTEIN ABCI8, CHLOROPLASTIC-RELATED"/>
    <property type="match status" value="1"/>
</dbReference>
<proteinExistence type="inferred from homology"/>
<evidence type="ECO:0000259" key="3">
    <source>
        <dbReference type="Pfam" id="PF19295"/>
    </source>
</evidence>
<dbReference type="InterPro" id="IPR010231">
    <property type="entry name" value="SUF_FeS_clus_asmbl_SufB"/>
</dbReference>
<sequence length="470" mass="52549">MSAEQNQSFLNEMDEYKYGFKDPETFVFKSKRGLSEEVVRQISAKKGEPDWMLEFRLKALTHFVQRPMPNWGADISGLDLEDIFYYVRPTDEAGKTWEDVPDTIKNTFDRLGIPEAERKFLAGVGAQYESEMVYHSIQEHLAKEGVIFLSIEEGLRQHPDLFKEYFGTVVPIEDNKFAALNSAVWSGGSFVYVPKGVKVELPLQAYFRLNVANIGQFERSLIIVDEGAQVHYVEGCTAPQYTTNSFHSGVIEIVVKKGARMRYTTIQNWSTNVFNLVTQRAVVEENGTMEWVDCNLGSKVTMKYPSCYLMGAGAHGEVLSVAFASKGQQQDAGSKIFHFAPNTSSKVTSKSISKNGGQSSYRGMIKVFKGATGVKSNVVCDALILDPISRSDTYPTIEINEEDVTIGHEASVSKVGEEQLFYLMSRGLSEEEATTMVVSGFIEPFVKELPMEYAVEMNRLIQLQMEGSVG</sequence>
<protein>
    <recommendedName>
        <fullName evidence="5">FeS cluster assembly protein SufB</fullName>
    </recommendedName>
</protein>
<dbReference type="NCBIfam" id="TIGR01980">
    <property type="entry name" value="sufB"/>
    <property type="match status" value="1"/>
</dbReference>
<evidence type="ECO:0000259" key="2">
    <source>
        <dbReference type="Pfam" id="PF01458"/>
    </source>
</evidence>
<evidence type="ECO:0000313" key="4">
    <source>
        <dbReference type="EMBL" id="MPM16046.1"/>
    </source>
</evidence>
<accession>A0A644XIK4</accession>
<dbReference type="EMBL" id="VSSQ01002542">
    <property type="protein sequence ID" value="MPM16046.1"/>
    <property type="molecule type" value="Genomic_DNA"/>
</dbReference>
<gene>
    <name evidence="4" type="ORF">SDC9_62420</name>
</gene>
<comment type="caution">
    <text evidence="4">The sequence shown here is derived from an EMBL/GenBank/DDBJ whole genome shotgun (WGS) entry which is preliminary data.</text>
</comment>
<evidence type="ECO:0008006" key="5">
    <source>
        <dbReference type="Google" id="ProtNLM"/>
    </source>
</evidence>
<dbReference type="InterPro" id="IPR037284">
    <property type="entry name" value="SUF_FeS_clus_asmbl_SufBD_sf"/>
</dbReference>
<evidence type="ECO:0000256" key="1">
    <source>
        <dbReference type="ARBA" id="ARBA00043967"/>
    </source>
</evidence>
<feature type="domain" description="SUF system FeS cluster assembly SufBD core" evidence="2">
    <location>
        <begin position="207"/>
        <end position="441"/>
    </location>
</feature>
<dbReference type="Pfam" id="PF19295">
    <property type="entry name" value="SufBD_N"/>
    <property type="match status" value="1"/>
</dbReference>
<dbReference type="InterPro" id="IPR000825">
    <property type="entry name" value="SUF_FeS_clus_asmbl_SufBD_core"/>
</dbReference>
<dbReference type="InterPro" id="IPR055346">
    <property type="entry name" value="Fe-S_cluster_assembly_SufBD"/>
</dbReference>
<reference evidence="4" key="1">
    <citation type="submission" date="2019-08" db="EMBL/GenBank/DDBJ databases">
        <authorList>
            <person name="Kucharzyk K."/>
            <person name="Murdoch R.W."/>
            <person name="Higgins S."/>
            <person name="Loffler F."/>
        </authorList>
    </citation>
    <scope>NUCLEOTIDE SEQUENCE</scope>
</reference>
<dbReference type="InterPro" id="IPR045595">
    <property type="entry name" value="SufBD_N"/>
</dbReference>
<dbReference type="Pfam" id="PF01458">
    <property type="entry name" value="SUFBD_core"/>
    <property type="match status" value="1"/>
</dbReference>